<dbReference type="Proteomes" id="UP000824128">
    <property type="component" value="Unassembled WGS sequence"/>
</dbReference>
<dbReference type="PANTHER" id="PTHR32438:SF5">
    <property type="entry name" value="4-ALPHA-GLUCANOTRANSFERASE DPE1, CHLOROPLASTIC_AMYLOPLASTIC"/>
    <property type="match status" value="1"/>
</dbReference>
<organism evidence="11 12">
    <name type="scientific">Candidatus Aphodomorpha intestinavium</name>
    <dbReference type="NCBI Taxonomy" id="2840672"/>
    <lineage>
        <taxon>Bacteria</taxon>
        <taxon>Bacillati</taxon>
        <taxon>Bacillota</taxon>
        <taxon>Clostridia</taxon>
        <taxon>Eubacteriales</taxon>
        <taxon>Candidatus Aphodomorpha</taxon>
    </lineage>
</organism>
<dbReference type="GO" id="GO:0004134">
    <property type="term" value="F:4-alpha-glucanotransferase activity"/>
    <property type="evidence" value="ECO:0007669"/>
    <property type="project" value="UniProtKB-EC"/>
</dbReference>
<accession>A0A9D1N446</accession>
<dbReference type="EC" id="2.4.1.25" evidence="3 10"/>
<evidence type="ECO:0000256" key="4">
    <source>
        <dbReference type="ARBA" id="ARBA00020295"/>
    </source>
</evidence>
<keyword evidence="6 10" id="KW-0808">Transferase</keyword>
<evidence type="ECO:0000256" key="6">
    <source>
        <dbReference type="ARBA" id="ARBA00022679"/>
    </source>
</evidence>
<comment type="similarity">
    <text evidence="2 10">Belongs to the disproportionating enzyme family.</text>
</comment>
<dbReference type="SUPFAM" id="SSF51445">
    <property type="entry name" value="(Trans)glycosidases"/>
    <property type="match status" value="1"/>
</dbReference>
<comment type="catalytic activity">
    <reaction evidence="1 10">
        <text>Transfers a segment of a (1-&gt;4)-alpha-D-glucan to a new position in an acceptor, which may be glucose or a (1-&gt;4)-alpha-D-glucan.</text>
        <dbReference type="EC" id="2.4.1.25"/>
    </reaction>
</comment>
<evidence type="ECO:0000256" key="3">
    <source>
        <dbReference type="ARBA" id="ARBA00012560"/>
    </source>
</evidence>
<dbReference type="Pfam" id="PF02446">
    <property type="entry name" value="Glyco_hydro_77"/>
    <property type="match status" value="1"/>
</dbReference>
<evidence type="ECO:0000256" key="9">
    <source>
        <dbReference type="ARBA" id="ARBA00031501"/>
    </source>
</evidence>
<evidence type="ECO:0000313" key="11">
    <source>
        <dbReference type="EMBL" id="HIU94813.1"/>
    </source>
</evidence>
<dbReference type="PANTHER" id="PTHR32438">
    <property type="entry name" value="4-ALPHA-GLUCANOTRANSFERASE DPE1, CHLOROPLASTIC/AMYLOPLASTIC"/>
    <property type="match status" value="1"/>
</dbReference>
<gene>
    <name evidence="11" type="primary">malQ</name>
    <name evidence="11" type="ORF">IAD24_06595</name>
</gene>
<sequence length="493" mass="55426">MERSCGILMHISSLPGPYGIGTFGKAAYAFADFLARAGQRYWQVLPLGPTGYGDSPYQCASTFAGNPYFIDLDLLIEDGLLLPGEAAADWGSDPAQVDYGRVYAARSGVLRRAFERGFARDGAQVAAFRQQQRDWLEGYALFAALKEHFGMRPFDEWEEDIRLHREEAVARYREMLREQIDFHVYVQYLFYRQWDALRAYLAQKGVRVIGDLPIYVPYDSADVWENPGLFRLDAARRPLEVAGVPPDYFSADGQLWGNPLYDWDAMAQDGYRWWIARLRAAARLYDVVRLDHFRGLDSYWAVPFGEASARCGVWRQGPGMALLNAVRAALPGLSVIAEDLGYLSDGARRMLEESGYPGMRVLQFGFESRDGASRDLPHNHPVHSVAYIGTHDNMTAMQWIADTAPEQVAFAVDYLNLTEREGYAAGLIRGLYASPAALAIVQMQDLLGLGAGARMNRPATSEGNWRWRMTGEQFAAADPARWRYYAALFGRAR</sequence>
<dbReference type="NCBIfam" id="NF011080">
    <property type="entry name" value="PRK14508.1-3"/>
    <property type="match status" value="1"/>
</dbReference>
<dbReference type="InterPro" id="IPR017853">
    <property type="entry name" value="GH"/>
</dbReference>
<name>A0A9D1N446_9FIRM</name>
<evidence type="ECO:0000256" key="2">
    <source>
        <dbReference type="ARBA" id="ARBA00005684"/>
    </source>
</evidence>
<reference evidence="11" key="2">
    <citation type="journal article" date="2021" name="PeerJ">
        <title>Extensive microbial diversity within the chicken gut microbiome revealed by metagenomics and culture.</title>
        <authorList>
            <person name="Gilroy R."/>
            <person name="Ravi A."/>
            <person name="Getino M."/>
            <person name="Pursley I."/>
            <person name="Horton D.L."/>
            <person name="Alikhan N.F."/>
            <person name="Baker D."/>
            <person name="Gharbi K."/>
            <person name="Hall N."/>
            <person name="Watson M."/>
            <person name="Adriaenssens E.M."/>
            <person name="Foster-Nyarko E."/>
            <person name="Jarju S."/>
            <person name="Secka A."/>
            <person name="Antonio M."/>
            <person name="Oren A."/>
            <person name="Chaudhuri R.R."/>
            <person name="La Ragione R."/>
            <person name="Hildebrand F."/>
            <person name="Pallen M.J."/>
        </authorList>
    </citation>
    <scope>NUCLEOTIDE SEQUENCE</scope>
    <source>
        <strain evidence="11">ChiGjej2B2-16831</strain>
    </source>
</reference>
<dbReference type="Gene3D" id="3.20.20.80">
    <property type="entry name" value="Glycosidases"/>
    <property type="match status" value="1"/>
</dbReference>
<dbReference type="InterPro" id="IPR003385">
    <property type="entry name" value="Glyco_hydro_77"/>
</dbReference>
<evidence type="ECO:0000256" key="7">
    <source>
        <dbReference type="ARBA" id="ARBA00023277"/>
    </source>
</evidence>
<keyword evidence="5 10" id="KW-0328">Glycosyltransferase</keyword>
<proteinExistence type="inferred from homology"/>
<evidence type="ECO:0000313" key="12">
    <source>
        <dbReference type="Proteomes" id="UP000824128"/>
    </source>
</evidence>
<dbReference type="EMBL" id="DVNZ01000210">
    <property type="protein sequence ID" value="HIU94813.1"/>
    <property type="molecule type" value="Genomic_DNA"/>
</dbReference>
<keyword evidence="7 10" id="KW-0119">Carbohydrate metabolism</keyword>
<dbReference type="AlphaFoldDB" id="A0A9D1N446"/>
<protein>
    <recommendedName>
        <fullName evidence="4 10">4-alpha-glucanotransferase</fullName>
        <ecNumber evidence="3 10">2.4.1.25</ecNumber>
    </recommendedName>
    <alternativeName>
        <fullName evidence="8 10">Amylomaltase</fullName>
    </alternativeName>
    <alternativeName>
        <fullName evidence="9 10">Disproportionating enzyme</fullName>
    </alternativeName>
</protein>
<evidence type="ECO:0000256" key="10">
    <source>
        <dbReference type="RuleBase" id="RU361207"/>
    </source>
</evidence>
<evidence type="ECO:0000256" key="8">
    <source>
        <dbReference type="ARBA" id="ARBA00031423"/>
    </source>
</evidence>
<reference evidence="11" key="1">
    <citation type="submission" date="2020-10" db="EMBL/GenBank/DDBJ databases">
        <authorList>
            <person name="Gilroy R."/>
        </authorList>
    </citation>
    <scope>NUCLEOTIDE SEQUENCE</scope>
    <source>
        <strain evidence="11">ChiGjej2B2-16831</strain>
    </source>
</reference>
<comment type="caution">
    <text evidence="11">The sequence shown here is derived from an EMBL/GenBank/DDBJ whole genome shotgun (WGS) entry which is preliminary data.</text>
</comment>
<dbReference type="GO" id="GO:0005975">
    <property type="term" value="P:carbohydrate metabolic process"/>
    <property type="evidence" value="ECO:0007669"/>
    <property type="project" value="InterPro"/>
</dbReference>
<evidence type="ECO:0000256" key="5">
    <source>
        <dbReference type="ARBA" id="ARBA00022676"/>
    </source>
</evidence>
<evidence type="ECO:0000256" key="1">
    <source>
        <dbReference type="ARBA" id="ARBA00000439"/>
    </source>
</evidence>
<dbReference type="NCBIfam" id="TIGR00217">
    <property type="entry name" value="malQ"/>
    <property type="match status" value="1"/>
</dbReference>